<dbReference type="GeneID" id="85493368"/>
<dbReference type="RefSeq" id="XP_060454763.1">
    <property type="nucleotide sequence ID" value="XM_060597918.1"/>
</dbReference>
<dbReference type="Proteomes" id="UP001233271">
    <property type="component" value="Chromosome 2"/>
</dbReference>
<dbReference type="KEGG" id="ccac:CcaHIS019_0208590"/>
<feature type="transmembrane region" description="Helical" evidence="1">
    <location>
        <begin position="115"/>
        <end position="132"/>
    </location>
</feature>
<gene>
    <name evidence="2" type="ORF">CcaverHIS019_0208590</name>
</gene>
<dbReference type="EMBL" id="AP028213">
    <property type="protein sequence ID" value="BEI89497.1"/>
    <property type="molecule type" value="Genomic_DNA"/>
</dbReference>
<dbReference type="Gene3D" id="1.10.600.10">
    <property type="entry name" value="Farnesyl Diphosphate Synthase"/>
    <property type="match status" value="1"/>
</dbReference>
<proteinExistence type="predicted"/>
<keyword evidence="1" id="KW-0472">Membrane</keyword>
<name>A0AA48L1T5_9TREE</name>
<protein>
    <submittedName>
        <fullName evidence="2">Uncharacterized protein</fullName>
    </submittedName>
</protein>
<keyword evidence="1" id="KW-1133">Transmembrane helix</keyword>
<evidence type="ECO:0000313" key="2">
    <source>
        <dbReference type="EMBL" id="BEI89497.1"/>
    </source>
</evidence>
<reference evidence="2" key="1">
    <citation type="journal article" date="2023" name="BMC Genomics">
        <title>Chromosome-level genome assemblies of Cutaneotrichosporon spp. (Trichosporonales, Basidiomycota) reveal imbalanced evolution between nucleotide sequences and chromosome synteny.</title>
        <authorList>
            <person name="Kobayashi Y."/>
            <person name="Kayamori A."/>
            <person name="Aoki K."/>
            <person name="Shiwa Y."/>
            <person name="Matsutani M."/>
            <person name="Fujita N."/>
            <person name="Sugita T."/>
            <person name="Iwasaki W."/>
            <person name="Tanaka N."/>
            <person name="Takashima M."/>
        </authorList>
    </citation>
    <scope>NUCLEOTIDE SEQUENCE</scope>
    <source>
        <strain evidence="2">HIS019</strain>
    </source>
</reference>
<organism evidence="2 3">
    <name type="scientific">Cutaneotrichosporon cavernicola</name>
    <dbReference type="NCBI Taxonomy" id="279322"/>
    <lineage>
        <taxon>Eukaryota</taxon>
        <taxon>Fungi</taxon>
        <taxon>Dikarya</taxon>
        <taxon>Basidiomycota</taxon>
        <taxon>Agaricomycotina</taxon>
        <taxon>Tremellomycetes</taxon>
        <taxon>Trichosporonales</taxon>
        <taxon>Trichosporonaceae</taxon>
        <taxon>Cutaneotrichosporon</taxon>
    </lineage>
</organism>
<dbReference type="InterPro" id="IPR002060">
    <property type="entry name" value="Squ/phyt_synthse"/>
</dbReference>
<feature type="transmembrane region" description="Helical" evidence="1">
    <location>
        <begin position="65"/>
        <end position="84"/>
    </location>
</feature>
<keyword evidence="3" id="KW-1185">Reference proteome</keyword>
<evidence type="ECO:0000313" key="3">
    <source>
        <dbReference type="Proteomes" id="UP001233271"/>
    </source>
</evidence>
<feature type="transmembrane region" description="Helical" evidence="1">
    <location>
        <begin position="33"/>
        <end position="53"/>
    </location>
</feature>
<dbReference type="AlphaFoldDB" id="A0AA48L1T5"/>
<dbReference type="Pfam" id="PF00494">
    <property type="entry name" value="SQS_PSY"/>
    <property type="match status" value="1"/>
</dbReference>
<feature type="transmembrane region" description="Helical" evidence="1">
    <location>
        <begin position="139"/>
        <end position="160"/>
    </location>
</feature>
<evidence type="ECO:0000256" key="1">
    <source>
        <dbReference type="SAM" id="Phobius"/>
    </source>
</evidence>
<keyword evidence="1" id="KW-0812">Transmembrane</keyword>
<sequence length="613" mass="64560">MRLELLSAALLGCATALLGSVMGRRDGVALILAVFLGAFLAVLETCISISAGLDRVTILRAVFGGCARALATALIHIAVGRTFLLPFSPNLEPEPPTGTRLLPSSNVVTLERQPLAAGVFLAFLSGGVHLILGVPQHAALGAVLVTTAPFLAALVLVGASVAKPDVIVLAMATPMLLVASSLTRDAQLIDWTLAGVNKQLPGLPADAVARDILCALATTLLLHLVAHIHALLVLSPTLPPAPPASLSGHLRLLVRVVANPPELDKRVLLLLQDAPPLPRAFRLAALAAPRELRIALTAVNWWYTSTASLARAVPEIDDVEKILSSRRRALGALRLHLLSCYQSKSQLELALILCTVPLEAAQQEPYYLFAALIPRIAPLWPFLEILTALKIDANFLPVPALTESHDLSAHLPFDTPPKLEAYASALGGGLAAACCYLAWSILDSSPAPLQPTRAYNWSQSVHPDATPSGTTPGLSPTAPVRTLLAAHTILSARIMGRGMLLVSLAASASDDCARGRVYLPLCVFKTHTELADLLHGGGAPLHVFVPVLRMAERAREDSESSISGLPKSARSAIRAAIAAAYTPACCLWEGAGETGKICTCNRSRAVVQAIWGS</sequence>
<accession>A0AA48L1T5</accession>
<dbReference type="InterPro" id="IPR008949">
    <property type="entry name" value="Isoprenoid_synthase_dom_sf"/>
</dbReference>